<sequence length="233" mass="24664">MSESASTSSFLARTMRRRSFFQAAGATVAASTLLLAGCGDDTTVEPALPPTTLSLGKGEIGVANYAYLLEQLEAAFYQKVLDSPPSDFLAGELASFTELRDHEVIHREFFKQLLGTSAIPTLEFNFSSITFTTRAGVLAAARTFEDLGVAAYNGAGKLLSTKATLVLVGKIASVEARHAAFIRDLLQADPFADAVETTGAFAGLGRTLTPAQVIEAAAKFFPYTILVSDLPTA</sequence>
<evidence type="ECO:0000313" key="1">
    <source>
        <dbReference type="EMBL" id="TGE19794.1"/>
    </source>
</evidence>
<evidence type="ECO:0000313" key="2">
    <source>
        <dbReference type="Proteomes" id="UP000297739"/>
    </source>
</evidence>
<name>A0A4Z0PR65_9BACT</name>
<dbReference type="Proteomes" id="UP000297739">
    <property type="component" value="Unassembled WGS sequence"/>
</dbReference>
<dbReference type="AlphaFoldDB" id="A0A4Z0PR65"/>
<protein>
    <submittedName>
        <fullName evidence="1">Ferritin-like domain-containing protein</fullName>
    </submittedName>
</protein>
<keyword evidence="2" id="KW-1185">Reference proteome</keyword>
<dbReference type="SUPFAM" id="SSF47240">
    <property type="entry name" value="Ferritin-like"/>
    <property type="match status" value="1"/>
</dbReference>
<dbReference type="EMBL" id="SRLD01000002">
    <property type="protein sequence ID" value="TGE19794.1"/>
    <property type="molecule type" value="Genomic_DNA"/>
</dbReference>
<dbReference type="InterPro" id="IPR009078">
    <property type="entry name" value="Ferritin-like_SF"/>
</dbReference>
<proteinExistence type="predicted"/>
<dbReference type="OrthoDB" id="954262at2"/>
<gene>
    <name evidence="1" type="ORF">E5J99_01450</name>
</gene>
<comment type="caution">
    <text evidence="1">The sequence shown here is derived from an EMBL/GenBank/DDBJ whole genome shotgun (WGS) entry which is preliminary data.</text>
</comment>
<organism evidence="1 2">
    <name type="scientific">Hymenobacter elongatus</name>
    <dbReference type="NCBI Taxonomy" id="877208"/>
    <lineage>
        <taxon>Bacteria</taxon>
        <taxon>Pseudomonadati</taxon>
        <taxon>Bacteroidota</taxon>
        <taxon>Cytophagia</taxon>
        <taxon>Cytophagales</taxon>
        <taxon>Hymenobacteraceae</taxon>
        <taxon>Hymenobacter</taxon>
    </lineage>
</organism>
<dbReference type="RefSeq" id="WP_135495942.1">
    <property type="nucleotide sequence ID" value="NZ_SRLD01000002.1"/>
</dbReference>
<accession>A0A4Z0PR65</accession>
<reference evidence="1 2" key="1">
    <citation type="submission" date="2019-04" db="EMBL/GenBank/DDBJ databases">
        <authorList>
            <person name="Feng G."/>
            <person name="Zhang J."/>
            <person name="Zhu H."/>
        </authorList>
    </citation>
    <scope>NUCLEOTIDE SEQUENCE [LARGE SCALE GENOMIC DNA]</scope>
    <source>
        <strain evidence="1 2">JCM 17223</strain>
    </source>
</reference>
<dbReference type="Pfam" id="PF13668">
    <property type="entry name" value="Ferritin_2"/>
    <property type="match status" value="1"/>
</dbReference>